<feature type="domain" description="C2H2-type" evidence="2">
    <location>
        <begin position="328"/>
        <end position="351"/>
    </location>
</feature>
<feature type="domain" description="C2H2-type" evidence="2">
    <location>
        <begin position="294"/>
        <end position="322"/>
    </location>
</feature>
<dbReference type="RefSeq" id="XP_056538355.1">
    <property type="nucleotide sequence ID" value="XM_056692398.1"/>
</dbReference>
<dbReference type="PANTHER" id="PTHR35391:SF7">
    <property type="entry name" value="C2H2-TYPE DOMAIN-CONTAINING PROTEIN"/>
    <property type="match status" value="1"/>
</dbReference>
<feature type="domain" description="C2H2-type" evidence="2">
    <location>
        <begin position="624"/>
        <end position="648"/>
    </location>
</feature>
<dbReference type="OrthoDB" id="6133115at2759"/>
<gene>
    <name evidence="3" type="ORF">N7482_010274</name>
</gene>
<dbReference type="EMBL" id="JAPQKN010000008">
    <property type="protein sequence ID" value="KAJ5151022.1"/>
    <property type="molecule type" value="Genomic_DNA"/>
</dbReference>
<proteinExistence type="predicted"/>
<feature type="compositionally biased region" description="Acidic residues" evidence="1">
    <location>
        <begin position="131"/>
        <end position="146"/>
    </location>
</feature>
<sequence>MARLIHSTQDPNVGFVETLYQTCSTALVHLWRSRLRLTLLGPQRNTFKKDVANIRLWEENFPPGQLDVLLGQSGHLRTNVVENLKGVGNILMPYFAGCEGNTTNAQNERSPVRHLARELKTQLEKATLMLSDEDGSNSSSDDEASDDSSSTTEREQNRFGRLHCYISCLMDLAPVIEKHILFVQRQVEPESTLFENDFHISHNAQPFAMRIRDRFPSAPALLVKRLAEANWERSVRIGAQAEEEEEPSEEDHIANRDARTLLNPYSQIHDSGLVSSMRNRVDWKMHDFGNLQSYLCTHEECKDAPKTFPTRKLWEDHEFNKHFTQVQWRCFRCNTTTSTQESFVHHLITSHGDITLAGHRLTAAISEAEENNLIPNFKYHKCALCPQAGWQTWKEYTTHVGQHLEEISLACAPRNGGGSSDRDSTDDTSDNAIEVSVINPFGTGGPEPGMDPGHQDLSIPMLQSEFFEFGKSKETISAQLGVARPNSIPPGLPLQEFPKSLWSPVAEAKSMGQIYDVPPRDLIRSESLATSFNANEWMAEIDPVPLPPEPQNLSRDHSFGNRPLSISSAHRVPGPSVPGKHPEEIRNIDRTESWFRCLDCSFTSQSKSTLKRHVNDRHLHECEYFCPKAGCDYMKYRCDKILQHCNEHHHEAAAWDEIEVRKNPLPCPLSCPCCRLTTPGWKDFWQCYIEHCKEEPVPSMHLPPTLRGESSFSTPMATPRAIQPMIIEPTAIQPTAIQPTAKQPRAGRPGAIQHRYIQVPAMQAQPIQTEDDTECQIDSQPSTPAVTLDACQDFRIF</sequence>
<keyword evidence="4" id="KW-1185">Reference proteome</keyword>
<dbReference type="SMART" id="SM00355">
    <property type="entry name" value="ZnF_C2H2"/>
    <property type="match status" value="5"/>
</dbReference>
<dbReference type="PANTHER" id="PTHR35391">
    <property type="entry name" value="C2H2-TYPE DOMAIN-CONTAINING PROTEIN-RELATED"/>
    <property type="match status" value="1"/>
</dbReference>
<feature type="domain" description="C2H2-type" evidence="2">
    <location>
        <begin position="595"/>
        <end position="618"/>
    </location>
</feature>
<organism evidence="3 4">
    <name type="scientific">Penicillium canariense</name>
    <dbReference type="NCBI Taxonomy" id="189055"/>
    <lineage>
        <taxon>Eukaryota</taxon>
        <taxon>Fungi</taxon>
        <taxon>Dikarya</taxon>
        <taxon>Ascomycota</taxon>
        <taxon>Pezizomycotina</taxon>
        <taxon>Eurotiomycetes</taxon>
        <taxon>Eurotiomycetidae</taxon>
        <taxon>Eurotiales</taxon>
        <taxon>Aspergillaceae</taxon>
        <taxon>Penicillium</taxon>
    </lineage>
</organism>
<feature type="region of interest" description="Disordered" evidence="1">
    <location>
        <begin position="130"/>
        <end position="155"/>
    </location>
</feature>
<dbReference type="AlphaFoldDB" id="A0A9W9HKG6"/>
<dbReference type="Proteomes" id="UP001149163">
    <property type="component" value="Unassembled WGS sequence"/>
</dbReference>
<evidence type="ECO:0000259" key="2">
    <source>
        <dbReference type="SMART" id="SM00355"/>
    </source>
</evidence>
<dbReference type="GeneID" id="81431574"/>
<reference evidence="3" key="2">
    <citation type="journal article" date="2023" name="IMA Fungus">
        <title>Comparative genomic study of the Penicillium genus elucidates a diverse pangenome and 15 lateral gene transfer events.</title>
        <authorList>
            <person name="Petersen C."/>
            <person name="Sorensen T."/>
            <person name="Nielsen M.R."/>
            <person name="Sondergaard T.E."/>
            <person name="Sorensen J.L."/>
            <person name="Fitzpatrick D.A."/>
            <person name="Frisvad J.C."/>
            <person name="Nielsen K.L."/>
        </authorList>
    </citation>
    <scope>NUCLEOTIDE SEQUENCE</scope>
    <source>
        <strain evidence="3">IBT 26290</strain>
    </source>
</reference>
<accession>A0A9W9HKG6</accession>
<dbReference type="InterPro" id="IPR013087">
    <property type="entry name" value="Znf_C2H2_type"/>
</dbReference>
<evidence type="ECO:0000313" key="3">
    <source>
        <dbReference type="EMBL" id="KAJ5151022.1"/>
    </source>
</evidence>
<comment type="caution">
    <text evidence="3">The sequence shown here is derived from an EMBL/GenBank/DDBJ whole genome shotgun (WGS) entry which is preliminary data.</text>
</comment>
<evidence type="ECO:0000313" key="4">
    <source>
        <dbReference type="Proteomes" id="UP001149163"/>
    </source>
</evidence>
<name>A0A9W9HKG6_9EURO</name>
<reference evidence="3" key="1">
    <citation type="submission" date="2022-11" db="EMBL/GenBank/DDBJ databases">
        <authorList>
            <person name="Petersen C."/>
        </authorList>
    </citation>
    <scope>NUCLEOTIDE SEQUENCE</scope>
    <source>
        <strain evidence="3">IBT 26290</strain>
    </source>
</reference>
<feature type="domain" description="C2H2-type" evidence="2">
    <location>
        <begin position="380"/>
        <end position="403"/>
    </location>
</feature>
<evidence type="ECO:0000256" key="1">
    <source>
        <dbReference type="SAM" id="MobiDB-lite"/>
    </source>
</evidence>
<protein>
    <recommendedName>
        <fullName evidence="2">C2H2-type domain-containing protein</fullName>
    </recommendedName>
</protein>